<dbReference type="PANTHER" id="PTHR31739">
    <property type="entry name" value="ENT-COPALYL DIPHOSPHATE SYNTHASE, CHLOROPLASTIC"/>
    <property type="match status" value="1"/>
</dbReference>
<dbReference type="Proteomes" id="UP000619260">
    <property type="component" value="Unassembled WGS sequence"/>
</dbReference>
<reference evidence="2" key="1">
    <citation type="submission" date="2021-01" db="EMBL/GenBank/DDBJ databases">
        <title>Whole genome shotgun sequence of Virgisporangium aliadipatigenens NBRC 105644.</title>
        <authorList>
            <person name="Komaki H."/>
            <person name="Tamura T."/>
        </authorList>
    </citation>
    <scope>NUCLEOTIDE SEQUENCE</scope>
    <source>
        <strain evidence="2">NBRC 105644</strain>
    </source>
</reference>
<dbReference type="InterPro" id="IPR050148">
    <property type="entry name" value="Terpene_synthase-like"/>
</dbReference>
<organism evidence="2 3">
    <name type="scientific">Virgisporangium aliadipatigenens</name>
    <dbReference type="NCBI Taxonomy" id="741659"/>
    <lineage>
        <taxon>Bacteria</taxon>
        <taxon>Bacillati</taxon>
        <taxon>Actinomycetota</taxon>
        <taxon>Actinomycetes</taxon>
        <taxon>Micromonosporales</taxon>
        <taxon>Micromonosporaceae</taxon>
        <taxon>Virgisporangium</taxon>
    </lineage>
</organism>
<dbReference type="Pfam" id="PF13243">
    <property type="entry name" value="SQHop_cyclase_C"/>
    <property type="match status" value="1"/>
</dbReference>
<dbReference type="AlphaFoldDB" id="A0A8J3YEA2"/>
<protein>
    <recommendedName>
        <fullName evidence="1">Squalene cyclase C-terminal domain-containing protein</fullName>
    </recommendedName>
</protein>
<comment type="caution">
    <text evidence="2">The sequence shown here is derived from an EMBL/GenBank/DDBJ whole genome shotgun (WGS) entry which is preliminary data.</text>
</comment>
<dbReference type="SUPFAM" id="SSF48239">
    <property type="entry name" value="Terpenoid cyclases/Protein prenyltransferases"/>
    <property type="match status" value="2"/>
</dbReference>
<dbReference type="RefSeq" id="WP_275415534.1">
    <property type="nucleotide sequence ID" value="NZ_BOPF01000002.1"/>
</dbReference>
<sequence>MNDAPVAAARRLVAGLLAEPFGRVAPSVYETARLVVLAPWLSGHAARVRFLVERQHPDGTWGMPGGYALVPTLSAVEALAAVRRGDVPSWGTRADLASAVDRGTRALKLLLDGRTPLPDTPAIELIVPALAERLALLTPFDRTRLAALRERIADGRPVPPKARHFLEVLGDGPAQDGIVGASPAATAARLSPAGADFLRTLTARHGGPVPCPTPIPAFETAWVLSWIARSGMPVEVPPALLDSLAAGLGPTGIATGPGLPTDADTTAVTLYALSRLGRPPDRDALWHYRTAHGFCTWPGEDGFSVSTNAHVLEALGRRSGESAALTQVLVGRQLPDGSWQDRWHASPYYATVSCALALESAGRGPAVAAALRRATEWVRATQRADGSWGRFTATAEETAYALHLLARRPGPVDDALRRGTAFLRAAVDHPRPTLWYGKELYLPESIVEAAILSALFITREL</sequence>
<proteinExistence type="predicted"/>
<name>A0A8J3YEA2_9ACTN</name>
<keyword evidence="3" id="KW-1185">Reference proteome</keyword>
<dbReference type="GO" id="GO:0010333">
    <property type="term" value="F:terpene synthase activity"/>
    <property type="evidence" value="ECO:0007669"/>
    <property type="project" value="InterPro"/>
</dbReference>
<dbReference type="InterPro" id="IPR008930">
    <property type="entry name" value="Terpenoid_cyclase/PrenylTrfase"/>
</dbReference>
<dbReference type="PANTHER" id="PTHR31739:SF25">
    <property type="entry name" value="(E,E)-GERANYLLINALOOL SYNTHASE"/>
    <property type="match status" value="1"/>
</dbReference>
<feature type="domain" description="Squalene cyclase C-terminal" evidence="1">
    <location>
        <begin position="308"/>
        <end position="398"/>
    </location>
</feature>
<evidence type="ECO:0000313" key="2">
    <source>
        <dbReference type="EMBL" id="GIJ43519.1"/>
    </source>
</evidence>
<dbReference type="Gene3D" id="1.50.10.20">
    <property type="match status" value="1"/>
</dbReference>
<evidence type="ECO:0000313" key="3">
    <source>
        <dbReference type="Proteomes" id="UP000619260"/>
    </source>
</evidence>
<dbReference type="GO" id="GO:0000287">
    <property type="term" value="F:magnesium ion binding"/>
    <property type="evidence" value="ECO:0007669"/>
    <property type="project" value="TreeGrafter"/>
</dbReference>
<dbReference type="Gene3D" id="1.50.10.160">
    <property type="match status" value="1"/>
</dbReference>
<evidence type="ECO:0000259" key="1">
    <source>
        <dbReference type="Pfam" id="PF13243"/>
    </source>
</evidence>
<dbReference type="EMBL" id="BOPF01000002">
    <property type="protein sequence ID" value="GIJ43519.1"/>
    <property type="molecule type" value="Genomic_DNA"/>
</dbReference>
<gene>
    <name evidence="2" type="ORF">Val02_04050</name>
</gene>
<accession>A0A8J3YEA2</accession>
<dbReference type="GO" id="GO:0016102">
    <property type="term" value="P:diterpenoid biosynthetic process"/>
    <property type="evidence" value="ECO:0007669"/>
    <property type="project" value="TreeGrafter"/>
</dbReference>
<dbReference type="InterPro" id="IPR032696">
    <property type="entry name" value="SQ_cyclase_C"/>
</dbReference>